<dbReference type="SUPFAM" id="SSF52113">
    <property type="entry name" value="BRCT domain"/>
    <property type="match status" value="1"/>
</dbReference>
<feature type="domain" description="BRCT" evidence="1">
    <location>
        <begin position="11"/>
        <end position="112"/>
    </location>
</feature>
<dbReference type="PANTHER" id="PTHR47181:SF2">
    <property type="entry name" value="BRCA1 C TERMINUS DOMAIN CONTAINING PROTEIN, EXPRESSED"/>
    <property type="match status" value="1"/>
</dbReference>
<reference evidence="2" key="2">
    <citation type="submission" date="2018-08" db="UniProtKB">
        <authorList>
            <consortium name="EnsemblPlants"/>
        </authorList>
    </citation>
    <scope>IDENTIFICATION</scope>
    <source>
        <strain evidence="2">Yugu1</strain>
    </source>
</reference>
<protein>
    <recommendedName>
        <fullName evidence="1">BRCT domain-containing protein</fullName>
    </recommendedName>
</protein>
<dbReference type="InterPro" id="IPR001357">
    <property type="entry name" value="BRCT_dom"/>
</dbReference>
<dbReference type="InParanoid" id="K4AL59"/>
<organism evidence="2 3">
    <name type="scientific">Setaria italica</name>
    <name type="common">Foxtail millet</name>
    <name type="synonym">Panicum italicum</name>
    <dbReference type="NCBI Taxonomy" id="4555"/>
    <lineage>
        <taxon>Eukaryota</taxon>
        <taxon>Viridiplantae</taxon>
        <taxon>Streptophyta</taxon>
        <taxon>Embryophyta</taxon>
        <taxon>Tracheophyta</taxon>
        <taxon>Spermatophyta</taxon>
        <taxon>Magnoliopsida</taxon>
        <taxon>Liliopsida</taxon>
        <taxon>Poales</taxon>
        <taxon>Poaceae</taxon>
        <taxon>PACMAD clade</taxon>
        <taxon>Panicoideae</taxon>
        <taxon>Panicodae</taxon>
        <taxon>Paniceae</taxon>
        <taxon>Cenchrinae</taxon>
        <taxon>Setaria</taxon>
    </lineage>
</organism>
<dbReference type="Gramene" id="KQK91223">
    <property type="protein sequence ID" value="KQK91223"/>
    <property type="gene ID" value="SETIT_039639mg"/>
</dbReference>
<dbReference type="FunCoup" id="K4AL59">
    <property type="interactions" value="15"/>
</dbReference>
<evidence type="ECO:0000313" key="3">
    <source>
        <dbReference type="Proteomes" id="UP000004995"/>
    </source>
</evidence>
<dbReference type="EnsemblPlants" id="KQK91223">
    <property type="protein sequence ID" value="KQK91223"/>
    <property type="gene ID" value="SETIT_039639mg"/>
</dbReference>
<name>K4AL59_SETIT</name>
<keyword evidence="3" id="KW-1185">Reference proteome</keyword>
<dbReference type="STRING" id="4555.K4AL59"/>
<proteinExistence type="predicted"/>
<dbReference type="HOGENOM" id="CLU_1848563_0_0_1"/>
<dbReference type="PROSITE" id="PS50172">
    <property type="entry name" value="BRCT"/>
    <property type="match status" value="1"/>
</dbReference>
<dbReference type="Gene3D" id="3.40.50.10190">
    <property type="entry name" value="BRCT domain"/>
    <property type="match status" value="1"/>
</dbReference>
<evidence type="ECO:0000313" key="2">
    <source>
        <dbReference type="EnsemblPlants" id="KQK91223"/>
    </source>
</evidence>
<dbReference type="InterPro" id="IPR044254">
    <property type="entry name" value="At4g02110-like"/>
</dbReference>
<dbReference type="eggNOG" id="KOG1929">
    <property type="taxonomic scope" value="Eukaryota"/>
</dbReference>
<dbReference type="InterPro" id="IPR036420">
    <property type="entry name" value="BRCT_dom_sf"/>
</dbReference>
<dbReference type="EMBL" id="AGNK02006018">
    <property type="status" value="NOT_ANNOTATED_CDS"/>
    <property type="molecule type" value="Genomic_DNA"/>
</dbReference>
<dbReference type="AlphaFoldDB" id="K4AL59"/>
<reference evidence="3" key="1">
    <citation type="journal article" date="2012" name="Nat. Biotechnol.">
        <title>Reference genome sequence of the model plant Setaria.</title>
        <authorList>
            <person name="Bennetzen J.L."/>
            <person name="Schmutz J."/>
            <person name="Wang H."/>
            <person name="Percifield R."/>
            <person name="Hawkins J."/>
            <person name="Pontaroli A.C."/>
            <person name="Estep M."/>
            <person name="Feng L."/>
            <person name="Vaughn J.N."/>
            <person name="Grimwood J."/>
            <person name="Jenkins J."/>
            <person name="Barry K."/>
            <person name="Lindquist E."/>
            <person name="Hellsten U."/>
            <person name="Deshpande S."/>
            <person name="Wang X."/>
            <person name="Wu X."/>
            <person name="Mitros T."/>
            <person name="Triplett J."/>
            <person name="Yang X."/>
            <person name="Ye C.Y."/>
            <person name="Mauro-Herrera M."/>
            <person name="Wang L."/>
            <person name="Li P."/>
            <person name="Sharma M."/>
            <person name="Sharma R."/>
            <person name="Ronald P.C."/>
            <person name="Panaud O."/>
            <person name="Kellogg E.A."/>
            <person name="Brutnell T.P."/>
            <person name="Doust A.N."/>
            <person name="Tuskan G.A."/>
            <person name="Rokhsar D."/>
            <person name="Devos K.M."/>
        </authorList>
    </citation>
    <scope>NUCLEOTIDE SEQUENCE [LARGE SCALE GENOMIC DNA]</scope>
    <source>
        <strain evidence="3">cv. Yugu1</strain>
    </source>
</reference>
<accession>K4AL59</accession>
<dbReference type="Proteomes" id="UP000004995">
    <property type="component" value="Unassembled WGS sequence"/>
</dbReference>
<dbReference type="PANTHER" id="PTHR47181">
    <property type="entry name" value="BRCA1 C TERMINUS DOMAIN CONTAINING PROTEIN, EXPRESSED"/>
    <property type="match status" value="1"/>
</dbReference>
<sequence>MDSSGTDYDIGDEHLFDGVRFFLVGFESDVESQWLISSDGIRLQYRSEMEVRGGADAGSLGNGCTHVVVSNLFYDDPTCVAARAEGKKVVIDQWVEDSLDRGVLADVDRVIYWPVRHSNGIPGAQSLLICLTELEEIRN</sequence>
<evidence type="ECO:0000259" key="1">
    <source>
        <dbReference type="PROSITE" id="PS50172"/>
    </source>
</evidence>